<dbReference type="HOGENOM" id="CLU_3217217_0_0_9"/>
<dbReference type="Proteomes" id="UP000004968">
    <property type="component" value="Unassembled WGS sequence"/>
</dbReference>
<reference evidence="2 3" key="1">
    <citation type="submission" date="2010-01" db="EMBL/GenBank/DDBJ databases">
        <authorList>
            <person name="Weinstock G."/>
            <person name="Sodergren E."/>
            <person name="Clifton S."/>
            <person name="Fulton L."/>
            <person name="Fulton B."/>
            <person name="Courtney L."/>
            <person name="Fronick C."/>
            <person name="Harrison M."/>
            <person name="Strong C."/>
            <person name="Farmer C."/>
            <person name="Delahaunty K."/>
            <person name="Markovic C."/>
            <person name="Hall O."/>
            <person name="Minx P."/>
            <person name="Tomlinson C."/>
            <person name="Mitreva M."/>
            <person name="Nelson J."/>
            <person name="Hou S."/>
            <person name="Wollam A."/>
            <person name="Pepin K.H."/>
            <person name="Johnson M."/>
            <person name="Bhonagiri V."/>
            <person name="Nash W.E."/>
            <person name="Warren W."/>
            <person name="Chinwalla A."/>
            <person name="Mardis E.R."/>
            <person name="Wilson R.K."/>
        </authorList>
    </citation>
    <scope>NUCLEOTIDE SEQUENCE [LARGE SCALE GENOMIC DNA]</scope>
    <source>
        <strain evidence="2 3">DSM 13479</strain>
    </source>
</reference>
<dbReference type="AlphaFoldDB" id="D3AMJ1"/>
<organism evidence="2 3">
    <name type="scientific">Hungatella hathewayi DSM 13479</name>
    <dbReference type="NCBI Taxonomy" id="566550"/>
    <lineage>
        <taxon>Bacteria</taxon>
        <taxon>Bacillati</taxon>
        <taxon>Bacillota</taxon>
        <taxon>Clostridia</taxon>
        <taxon>Lachnospirales</taxon>
        <taxon>Lachnospiraceae</taxon>
        <taxon>Hungatella</taxon>
    </lineage>
</organism>
<dbReference type="EMBL" id="ACIO01000464">
    <property type="protein sequence ID" value="EFC96966.1"/>
    <property type="molecule type" value="Genomic_DNA"/>
</dbReference>
<keyword evidence="1" id="KW-1133">Transmembrane helix</keyword>
<evidence type="ECO:0000313" key="2">
    <source>
        <dbReference type="EMBL" id="EFC96966.1"/>
    </source>
</evidence>
<sequence length="44" mass="4999">MAPLPFPVAVTTLFLFIIVCCQNSFPFFFLNIIDSFLFLKIKAA</sequence>
<evidence type="ECO:0000313" key="3">
    <source>
        <dbReference type="Proteomes" id="UP000004968"/>
    </source>
</evidence>
<name>D3AMJ1_9FIRM</name>
<accession>D3AMJ1</accession>
<evidence type="ECO:0000256" key="1">
    <source>
        <dbReference type="SAM" id="Phobius"/>
    </source>
</evidence>
<gene>
    <name evidence="2" type="ORF">CLOSTHATH_04842</name>
</gene>
<comment type="caution">
    <text evidence="2">The sequence shown here is derived from an EMBL/GenBank/DDBJ whole genome shotgun (WGS) entry which is preliminary data.</text>
</comment>
<keyword evidence="1" id="KW-0812">Transmembrane</keyword>
<protein>
    <submittedName>
        <fullName evidence="2">Uncharacterized protein</fullName>
    </submittedName>
</protein>
<keyword evidence="1" id="KW-0472">Membrane</keyword>
<proteinExistence type="predicted"/>
<feature type="transmembrane region" description="Helical" evidence="1">
    <location>
        <begin position="6"/>
        <end position="33"/>
    </location>
</feature>